<dbReference type="SMART" id="SM00834">
    <property type="entry name" value="CxxC_CXXC_SSSS"/>
    <property type="match status" value="1"/>
</dbReference>
<comment type="caution">
    <text evidence="3">The sequence shown here is derived from an EMBL/GenBank/DDBJ whole genome shotgun (WGS) entry which is preliminary data.</text>
</comment>
<dbReference type="Pfam" id="PF09723">
    <property type="entry name" value="Zn_ribbon_8"/>
    <property type="match status" value="1"/>
</dbReference>
<reference evidence="3 4" key="1">
    <citation type="submission" date="2018-06" db="EMBL/GenBank/DDBJ databases">
        <title>Extensive metabolic versatility and redundancy in microbially diverse, dynamic hydrothermal sediments.</title>
        <authorList>
            <person name="Dombrowski N."/>
            <person name="Teske A."/>
            <person name="Baker B.J."/>
        </authorList>
    </citation>
    <scope>NUCLEOTIDE SEQUENCE [LARGE SCALE GENOMIC DNA]</scope>
    <source>
        <strain evidence="3">B47_G16</strain>
    </source>
</reference>
<proteinExistence type="predicted"/>
<evidence type="ECO:0000259" key="2">
    <source>
        <dbReference type="SMART" id="SM00834"/>
    </source>
</evidence>
<organism evidence="3 4">
    <name type="scientific">Aerophobetes bacterium</name>
    <dbReference type="NCBI Taxonomy" id="2030807"/>
    <lineage>
        <taxon>Bacteria</taxon>
        <taxon>Candidatus Aerophobota</taxon>
    </lineage>
</organism>
<dbReference type="InterPro" id="IPR013429">
    <property type="entry name" value="Regulatory_FmdB_Zinc_ribbon"/>
</dbReference>
<accession>A0A497E624</accession>
<dbReference type="AlphaFoldDB" id="A0A497E624"/>
<evidence type="ECO:0000313" key="4">
    <source>
        <dbReference type="Proteomes" id="UP000279422"/>
    </source>
</evidence>
<protein>
    <submittedName>
        <fullName evidence="3">Zinc ribbon domain-containing protein</fullName>
    </submittedName>
</protein>
<gene>
    <name evidence="3" type="ORF">DRJ00_02075</name>
</gene>
<evidence type="ECO:0000313" key="3">
    <source>
        <dbReference type="EMBL" id="RLE10204.1"/>
    </source>
</evidence>
<dbReference type="InterPro" id="IPR029040">
    <property type="entry name" value="RPABC4/Spt4"/>
</dbReference>
<dbReference type="Proteomes" id="UP000279422">
    <property type="component" value="Unassembled WGS sequence"/>
</dbReference>
<name>A0A497E624_UNCAE</name>
<dbReference type="SUPFAM" id="SSF63393">
    <property type="entry name" value="RNA polymerase subunits"/>
    <property type="match status" value="1"/>
</dbReference>
<evidence type="ECO:0000256" key="1">
    <source>
        <dbReference type="SAM" id="MobiDB-lite"/>
    </source>
</evidence>
<feature type="domain" description="Putative regulatory protein FmdB zinc ribbon" evidence="2">
    <location>
        <begin position="1"/>
        <end position="42"/>
    </location>
</feature>
<feature type="compositionally biased region" description="Low complexity" evidence="1">
    <location>
        <begin position="55"/>
        <end position="66"/>
    </location>
</feature>
<dbReference type="EMBL" id="QMPZ01000014">
    <property type="protein sequence ID" value="RLE10204.1"/>
    <property type="molecule type" value="Genomic_DNA"/>
</dbReference>
<sequence length="75" mass="8380">MPLYRYKCSRCGEEFVRLIRAQDKEEIRCDKCGSSDLERLISKFSIGRGKTGKNSSSRVSSCSTCSARNCSSCGR</sequence>
<feature type="region of interest" description="Disordered" evidence="1">
    <location>
        <begin position="48"/>
        <end position="75"/>
    </location>
</feature>
<dbReference type="NCBIfam" id="TIGR02605">
    <property type="entry name" value="CxxC_CxxC_SSSS"/>
    <property type="match status" value="1"/>
</dbReference>
<dbReference type="Gene3D" id="2.20.28.30">
    <property type="entry name" value="RNA polymerase ii, chain L"/>
    <property type="match status" value="1"/>
</dbReference>